<gene>
    <name evidence="1" type="ORF">GCM10009825_38600</name>
</gene>
<comment type="caution">
    <text evidence="1">The sequence shown here is derived from an EMBL/GenBank/DDBJ whole genome shotgun (WGS) entry which is preliminary data.</text>
</comment>
<dbReference type="EMBL" id="BAAAQB010000041">
    <property type="protein sequence ID" value="GAA2145678.1"/>
    <property type="molecule type" value="Genomic_DNA"/>
</dbReference>
<name>A0ABN2ZQY2_9MICC</name>
<evidence type="ECO:0000313" key="1">
    <source>
        <dbReference type="EMBL" id="GAA2145678.1"/>
    </source>
</evidence>
<organism evidence="1 2">
    <name type="scientific">Arthrobacter humicola</name>
    <dbReference type="NCBI Taxonomy" id="409291"/>
    <lineage>
        <taxon>Bacteria</taxon>
        <taxon>Bacillati</taxon>
        <taxon>Actinomycetota</taxon>
        <taxon>Actinomycetes</taxon>
        <taxon>Micrococcales</taxon>
        <taxon>Micrococcaceae</taxon>
        <taxon>Arthrobacter</taxon>
    </lineage>
</organism>
<accession>A0ABN2ZQY2</accession>
<dbReference type="RefSeq" id="WP_344368009.1">
    <property type="nucleotide sequence ID" value="NZ_BAAAQB010000041.1"/>
</dbReference>
<proteinExistence type="predicted"/>
<protein>
    <submittedName>
        <fullName evidence="1">Uncharacterized protein</fullName>
    </submittedName>
</protein>
<dbReference type="Proteomes" id="UP001500102">
    <property type="component" value="Unassembled WGS sequence"/>
</dbReference>
<evidence type="ECO:0000313" key="2">
    <source>
        <dbReference type="Proteomes" id="UP001500102"/>
    </source>
</evidence>
<reference evidence="1 2" key="1">
    <citation type="journal article" date="2019" name="Int. J. Syst. Evol. Microbiol.">
        <title>The Global Catalogue of Microorganisms (GCM) 10K type strain sequencing project: providing services to taxonomists for standard genome sequencing and annotation.</title>
        <authorList>
            <consortium name="The Broad Institute Genomics Platform"/>
            <consortium name="The Broad Institute Genome Sequencing Center for Infectious Disease"/>
            <person name="Wu L."/>
            <person name="Ma J."/>
        </authorList>
    </citation>
    <scope>NUCLEOTIDE SEQUENCE [LARGE SCALE GENOMIC DNA]</scope>
    <source>
        <strain evidence="1 2">JCM 15921</strain>
    </source>
</reference>
<keyword evidence="2" id="KW-1185">Reference proteome</keyword>
<sequence>MDTGDRLTDSLLDVIELQNFLHDFIRALTVRRLKPGEDVSHVAEELGLTAPTGWQREPITWAGGTEDFGTNEDHKGQTLVLVQPGHPEAVGLTIGCIRVHGRRYCIECGWLYCRIVIRF</sequence>